<dbReference type="Gene3D" id="3.30.70.1150">
    <property type="entry name" value="ACT-like. Chain A, domain 2"/>
    <property type="match status" value="1"/>
</dbReference>
<dbReference type="PANTHER" id="PTHR30239:SF0">
    <property type="entry name" value="ACETOLACTATE SYNTHASE SMALL SUBUNIT 1, CHLOROPLASTIC"/>
    <property type="match status" value="1"/>
</dbReference>
<comment type="caution">
    <text evidence="11">The sequence shown here is derived from an EMBL/GenBank/DDBJ whole genome shotgun (WGS) entry which is preliminary data.</text>
</comment>
<evidence type="ECO:0000313" key="11">
    <source>
        <dbReference type="EMBL" id="MBO8449813.1"/>
    </source>
</evidence>
<dbReference type="GO" id="GO:0003984">
    <property type="term" value="F:acetolactate synthase activity"/>
    <property type="evidence" value="ECO:0007669"/>
    <property type="project" value="UniProtKB-UniRule"/>
</dbReference>
<name>A0A9D9EMT5_9SPIR</name>
<feature type="domain" description="ACT" evidence="10">
    <location>
        <begin position="5"/>
        <end position="79"/>
    </location>
</feature>
<dbReference type="PANTHER" id="PTHR30239">
    <property type="entry name" value="ACETOLACTATE SYNTHASE SMALL SUBUNIT"/>
    <property type="match status" value="1"/>
</dbReference>
<reference evidence="11" key="2">
    <citation type="journal article" date="2021" name="PeerJ">
        <title>Extensive microbial diversity within the chicken gut microbiome revealed by metagenomics and culture.</title>
        <authorList>
            <person name="Gilroy R."/>
            <person name="Ravi A."/>
            <person name="Getino M."/>
            <person name="Pursley I."/>
            <person name="Horton D.L."/>
            <person name="Alikhan N.F."/>
            <person name="Baker D."/>
            <person name="Gharbi K."/>
            <person name="Hall N."/>
            <person name="Watson M."/>
            <person name="Adriaenssens E.M."/>
            <person name="Foster-Nyarko E."/>
            <person name="Jarju S."/>
            <person name="Secka A."/>
            <person name="Antonio M."/>
            <person name="Oren A."/>
            <person name="Chaudhuri R.R."/>
            <person name="La Ragione R."/>
            <person name="Hildebrand F."/>
            <person name="Pallen M.J."/>
        </authorList>
    </citation>
    <scope>NUCLEOTIDE SEQUENCE</scope>
    <source>
        <strain evidence="11">B3-4054</strain>
    </source>
</reference>
<dbReference type="InterPro" id="IPR027271">
    <property type="entry name" value="Acetolactate_synth/TF_NikR_C"/>
</dbReference>
<comment type="catalytic activity">
    <reaction evidence="7 8">
        <text>2 pyruvate + H(+) = (2S)-2-acetolactate + CO2</text>
        <dbReference type="Rhea" id="RHEA:25249"/>
        <dbReference type="ChEBI" id="CHEBI:15361"/>
        <dbReference type="ChEBI" id="CHEBI:15378"/>
        <dbReference type="ChEBI" id="CHEBI:16526"/>
        <dbReference type="ChEBI" id="CHEBI:58476"/>
        <dbReference type="EC" id="2.2.1.6"/>
    </reaction>
</comment>
<organism evidence="11 12">
    <name type="scientific">Candidatus Avitreponema avistercoris</name>
    <dbReference type="NCBI Taxonomy" id="2840705"/>
    <lineage>
        <taxon>Bacteria</taxon>
        <taxon>Pseudomonadati</taxon>
        <taxon>Spirochaetota</taxon>
        <taxon>Spirochaetia</taxon>
        <taxon>Spirochaetales</taxon>
        <taxon>Candidatus Avitreponema</taxon>
    </lineage>
</organism>
<dbReference type="AlphaFoldDB" id="A0A9D9EMT5"/>
<dbReference type="GO" id="GO:0005829">
    <property type="term" value="C:cytosol"/>
    <property type="evidence" value="ECO:0007669"/>
    <property type="project" value="TreeGrafter"/>
</dbReference>
<sequence>MKRHVISVLVENRSGVLSRVSGLFSRRGYNIDSLTVGVTSDPAFSRMTIVARCDGAVLAQIRKQLAKLVEVTAIEVCPPEETVTRELALIKVSAGGTARAGIIEVANIFRARIVDVAPSSLVIEATGSEEKIAGLLRLLEPFGILELVRTGLTAMRRGAVLLTPETQEPAEAAEAAEAADDGTVPPCEITGKAVE</sequence>
<evidence type="ECO:0000256" key="8">
    <source>
        <dbReference type="RuleBase" id="RU368092"/>
    </source>
</evidence>
<keyword evidence="6 8" id="KW-0100">Branched-chain amino acid biosynthesis</keyword>
<dbReference type="Pfam" id="PF10369">
    <property type="entry name" value="ALS_ss_C"/>
    <property type="match status" value="1"/>
</dbReference>
<comment type="function">
    <text evidence="8">Catalyzes the conversion of 2 pyruvate molecules into acetolactate in the first common step of the biosynthetic pathway of the branched-amino acids such as leucine, isoleucine, and valine.</text>
</comment>
<dbReference type="InterPro" id="IPR004789">
    <property type="entry name" value="Acetalactate_synth_ssu"/>
</dbReference>
<evidence type="ECO:0000256" key="5">
    <source>
        <dbReference type="ARBA" id="ARBA00022605"/>
    </source>
</evidence>
<evidence type="ECO:0000256" key="6">
    <source>
        <dbReference type="ARBA" id="ARBA00023304"/>
    </source>
</evidence>
<dbReference type="FunFam" id="3.30.70.260:FF:000001">
    <property type="entry name" value="Acetolactate synthase, small subunit"/>
    <property type="match status" value="1"/>
</dbReference>
<dbReference type="InterPro" id="IPR002912">
    <property type="entry name" value="ACT_dom"/>
</dbReference>
<dbReference type="NCBIfam" id="NF008864">
    <property type="entry name" value="PRK11895.1"/>
    <property type="match status" value="1"/>
</dbReference>
<evidence type="ECO:0000313" key="12">
    <source>
        <dbReference type="Proteomes" id="UP000823616"/>
    </source>
</evidence>
<dbReference type="FunFam" id="3.30.70.1150:FF:000001">
    <property type="entry name" value="Acetolactate synthase small subunit"/>
    <property type="match status" value="1"/>
</dbReference>
<gene>
    <name evidence="11" type="primary">ilvN</name>
    <name evidence="11" type="ORF">IAA96_01755</name>
</gene>
<dbReference type="EMBL" id="JADIMS010000030">
    <property type="protein sequence ID" value="MBO8449813.1"/>
    <property type="molecule type" value="Genomic_DNA"/>
</dbReference>
<proteinExistence type="inferred from homology"/>
<evidence type="ECO:0000256" key="9">
    <source>
        <dbReference type="SAM" id="MobiDB-lite"/>
    </source>
</evidence>
<dbReference type="Pfam" id="PF22629">
    <property type="entry name" value="ACT_AHAS_ss"/>
    <property type="match status" value="1"/>
</dbReference>
<dbReference type="EC" id="2.2.1.6" evidence="8"/>
<keyword evidence="5 8" id="KW-0028">Amino-acid biosynthesis</keyword>
<accession>A0A9D9EMT5</accession>
<dbReference type="GO" id="GO:1990610">
    <property type="term" value="F:acetolactate synthase regulator activity"/>
    <property type="evidence" value="ECO:0007669"/>
    <property type="project" value="UniProtKB-UniRule"/>
</dbReference>
<dbReference type="GO" id="GO:0009099">
    <property type="term" value="P:L-valine biosynthetic process"/>
    <property type="evidence" value="ECO:0007669"/>
    <property type="project" value="UniProtKB-UniRule"/>
</dbReference>
<keyword evidence="8 11" id="KW-0808">Transferase</keyword>
<dbReference type="InterPro" id="IPR039557">
    <property type="entry name" value="AHAS_ACT"/>
</dbReference>
<evidence type="ECO:0000256" key="4">
    <source>
        <dbReference type="ARBA" id="ARBA00011744"/>
    </source>
</evidence>
<evidence type="ECO:0000256" key="3">
    <source>
        <dbReference type="ARBA" id="ARBA00006341"/>
    </source>
</evidence>
<evidence type="ECO:0000256" key="2">
    <source>
        <dbReference type="ARBA" id="ARBA00005025"/>
    </source>
</evidence>
<dbReference type="GO" id="GO:0009097">
    <property type="term" value="P:isoleucine biosynthetic process"/>
    <property type="evidence" value="ECO:0007669"/>
    <property type="project" value="UniProtKB-UniRule"/>
</dbReference>
<dbReference type="SUPFAM" id="SSF55021">
    <property type="entry name" value="ACT-like"/>
    <property type="match status" value="2"/>
</dbReference>
<comment type="similarity">
    <text evidence="3 8">Belongs to the acetolactate synthase small subunit family.</text>
</comment>
<dbReference type="InterPro" id="IPR045865">
    <property type="entry name" value="ACT-like_dom_sf"/>
</dbReference>
<comment type="pathway">
    <text evidence="2 8">Amino-acid biosynthesis; L-valine biosynthesis; L-valine from pyruvate: step 1/4.</text>
</comment>
<comment type="pathway">
    <text evidence="1 8">Amino-acid biosynthesis; L-isoleucine biosynthesis; L-isoleucine from 2-oxobutanoate: step 1/4.</text>
</comment>
<dbReference type="NCBIfam" id="TIGR00119">
    <property type="entry name" value="acolac_sm"/>
    <property type="match status" value="1"/>
</dbReference>
<dbReference type="InterPro" id="IPR054480">
    <property type="entry name" value="AHAS_small-like_ACT"/>
</dbReference>
<dbReference type="Proteomes" id="UP000823616">
    <property type="component" value="Unassembled WGS sequence"/>
</dbReference>
<dbReference type="PROSITE" id="PS51671">
    <property type="entry name" value="ACT"/>
    <property type="match status" value="1"/>
</dbReference>
<comment type="subunit">
    <text evidence="4 8">Dimer of large and small chains.</text>
</comment>
<evidence type="ECO:0000259" key="10">
    <source>
        <dbReference type="PROSITE" id="PS51671"/>
    </source>
</evidence>
<evidence type="ECO:0000256" key="1">
    <source>
        <dbReference type="ARBA" id="ARBA00004974"/>
    </source>
</evidence>
<dbReference type="InterPro" id="IPR019455">
    <property type="entry name" value="Acetolactate_synth_ssu_C"/>
</dbReference>
<protein>
    <recommendedName>
        <fullName evidence="8">Acetolactate synthase small subunit</fullName>
        <shortName evidence="8">AHAS</shortName>
        <shortName evidence="8">ALS</shortName>
        <ecNumber evidence="8">2.2.1.6</ecNumber>
    </recommendedName>
    <alternativeName>
        <fullName evidence="8">Acetohydroxy-acid synthase small subunit</fullName>
    </alternativeName>
</protein>
<dbReference type="Gene3D" id="3.30.70.260">
    <property type="match status" value="1"/>
</dbReference>
<dbReference type="CDD" id="cd04878">
    <property type="entry name" value="ACT_AHAS"/>
    <property type="match status" value="1"/>
</dbReference>
<evidence type="ECO:0000256" key="7">
    <source>
        <dbReference type="ARBA" id="ARBA00048670"/>
    </source>
</evidence>
<reference evidence="11" key="1">
    <citation type="submission" date="2020-10" db="EMBL/GenBank/DDBJ databases">
        <authorList>
            <person name="Gilroy R."/>
        </authorList>
    </citation>
    <scope>NUCLEOTIDE SEQUENCE</scope>
    <source>
        <strain evidence="11">B3-4054</strain>
    </source>
</reference>
<feature type="region of interest" description="Disordered" evidence="9">
    <location>
        <begin position="165"/>
        <end position="195"/>
    </location>
</feature>